<dbReference type="GO" id="GO:0055085">
    <property type="term" value="P:transmembrane transport"/>
    <property type="evidence" value="ECO:0007669"/>
    <property type="project" value="InterPro"/>
</dbReference>
<evidence type="ECO:0000313" key="10">
    <source>
        <dbReference type="EMBL" id="XCG65401.1"/>
    </source>
</evidence>
<feature type="transmembrane region" description="Helical" evidence="7">
    <location>
        <begin position="310"/>
        <end position="335"/>
    </location>
</feature>
<evidence type="ECO:0000256" key="6">
    <source>
        <dbReference type="ARBA" id="ARBA00023136"/>
    </source>
</evidence>
<dbReference type="InterPro" id="IPR000515">
    <property type="entry name" value="MetI-like"/>
</dbReference>
<evidence type="ECO:0000256" key="7">
    <source>
        <dbReference type="RuleBase" id="RU363032"/>
    </source>
</evidence>
<dbReference type="Gene3D" id="1.10.3720.10">
    <property type="entry name" value="MetI-like"/>
    <property type="match status" value="1"/>
</dbReference>
<dbReference type="InterPro" id="IPR050809">
    <property type="entry name" value="UgpAE/MalFG_permease"/>
</dbReference>
<comment type="similarity">
    <text evidence="7">Belongs to the binding-protein-dependent transport system permease family.</text>
</comment>
<organism evidence="10">
    <name type="scientific">Nakamurella sp. A5-74</name>
    <dbReference type="NCBI Taxonomy" id="3158264"/>
    <lineage>
        <taxon>Bacteria</taxon>
        <taxon>Bacillati</taxon>
        <taxon>Actinomycetota</taxon>
        <taxon>Actinomycetes</taxon>
        <taxon>Nakamurellales</taxon>
        <taxon>Nakamurellaceae</taxon>
        <taxon>Nakamurella</taxon>
    </lineage>
</organism>
<dbReference type="Pfam" id="PF00528">
    <property type="entry name" value="BPD_transp_1"/>
    <property type="match status" value="1"/>
</dbReference>
<name>A0AAU8DUK6_9ACTN</name>
<accession>A0AAU8DUK6</accession>
<dbReference type="InterPro" id="IPR035906">
    <property type="entry name" value="MetI-like_sf"/>
</dbReference>
<evidence type="ECO:0000259" key="9">
    <source>
        <dbReference type="PROSITE" id="PS50928"/>
    </source>
</evidence>
<feature type="region of interest" description="Disordered" evidence="8">
    <location>
        <begin position="1"/>
        <end position="24"/>
    </location>
</feature>
<evidence type="ECO:0000256" key="2">
    <source>
        <dbReference type="ARBA" id="ARBA00022448"/>
    </source>
</evidence>
<protein>
    <submittedName>
        <fullName evidence="10">Sugar ABC transporter permease</fullName>
    </submittedName>
</protein>
<keyword evidence="2 7" id="KW-0813">Transport</keyword>
<evidence type="ECO:0000256" key="4">
    <source>
        <dbReference type="ARBA" id="ARBA00022692"/>
    </source>
</evidence>
<dbReference type="EMBL" id="CP159218">
    <property type="protein sequence ID" value="XCG65401.1"/>
    <property type="molecule type" value="Genomic_DNA"/>
</dbReference>
<feature type="transmembrane region" description="Helical" evidence="7">
    <location>
        <begin position="267"/>
        <end position="289"/>
    </location>
</feature>
<evidence type="ECO:0000256" key="3">
    <source>
        <dbReference type="ARBA" id="ARBA00022475"/>
    </source>
</evidence>
<sequence length="399" mass="43016">MTEVQDRAPSPVQGRAPRPANKTKETSWGAPLIWGIIGLVIVGGIWLGWSPLKQGSSPILYDNAKNPGWISRMLFQPTTLGQKLLVMVVAIALFLAIMGLILWLIDRPKIPTGVVLAGFLGPVVIFLSIGLLWSGIKTVIQSFQKFDDAGAANGFVGLDNYAKVFTGQNTQVLINSVLWIFLVPLFAVAFGLLYAVLVDRTRFEAVAKSLIFLPTAISMVASGIIWRYVYLAPAPSGKDQIGLANALVHLVGGTPQNWITKAPLGTFALIIVMVWIQTGFAMTVLSAALKAVPDDIIEAARIDGATGPRLFFSVMLPSIRPTVVVVLTTVAIASLKTFDIVNVMGGNLPKNNILANAFYNALVVRQNGLAGAFAVVIFIIVTPVIIFNVRQMKKAEENR</sequence>
<keyword evidence="3" id="KW-1003">Cell membrane</keyword>
<dbReference type="PANTHER" id="PTHR43227">
    <property type="entry name" value="BLL4140 PROTEIN"/>
    <property type="match status" value="1"/>
</dbReference>
<dbReference type="SUPFAM" id="SSF161098">
    <property type="entry name" value="MetI-like"/>
    <property type="match status" value="1"/>
</dbReference>
<feature type="transmembrane region" description="Helical" evidence="7">
    <location>
        <begin position="369"/>
        <end position="389"/>
    </location>
</feature>
<keyword evidence="5 7" id="KW-1133">Transmembrane helix</keyword>
<feature type="transmembrane region" description="Helical" evidence="7">
    <location>
        <begin position="84"/>
        <end position="105"/>
    </location>
</feature>
<feature type="transmembrane region" description="Helical" evidence="7">
    <location>
        <begin position="177"/>
        <end position="198"/>
    </location>
</feature>
<dbReference type="GO" id="GO:0005886">
    <property type="term" value="C:plasma membrane"/>
    <property type="evidence" value="ECO:0007669"/>
    <property type="project" value="UniProtKB-SubCell"/>
</dbReference>
<feature type="domain" description="ABC transmembrane type-1" evidence="9">
    <location>
        <begin position="173"/>
        <end position="388"/>
    </location>
</feature>
<evidence type="ECO:0000256" key="8">
    <source>
        <dbReference type="SAM" id="MobiDB-lite"/>
    </source>
</evidence>
<dbReference type="AlphaFoldDB" id="A0AAU8DUK6"/>
<gene>
    <name evidence="10" type="ORF">ABLG96_09020</name>
</gene>
<evidence type="ECO:0000256" key="5">
    <source>
        <dbReference type="ARBA" id="ARBA00022989"/>
    </source>
</evidence>
<dbReference type="PROSITE" id="PS50928">
    <property type="entry name" value="ABC_TM1"/>
    <property type="match status" value="1"/>
</dbReference>
<evidence type="ECO:0000256" key="1">
    <source>
        <dbReference type="ARBA" id="ARBA00004651"/>
    </source>
</evidence>
<keyword evidence="4 7" id="KW-0812">Transmembrane</keyword>
<feature type="transmembrane region" description="Helical" evidence="7">
    <location>
        <begin position="114"/>
        <end position="136"/>
    </location>
</feature>
<dbReference type="PANTHER" id="PTHR43227:SF8">
    <property type="entry name" value="DIACETYLCHITOBIOSE UPTAKE SYSTEM PERMEASE PROTEIN DASB"/>
    <property type="match status" value="1"/>
</dbReference>
<dbReference type="RefSeq" id="WP_353651006.1">
    <property type="nucleotide sequence ID" value="NZ_CP159218.1"/>
</dbReference>
<dbReference type="CDD" id="cd06261">
    <property type="entry name" value="TM_PBP2"/>
    <property type="match status" value="1"/>
</dbReference>
<reference evidence="10" key="1">
    <citation type="submission" date="2024-05" db="EMBL/GenBank/DDBJ databases">
        <authorList>
            <person name="Cai S.Y."/>
            <person name="Jin L.M."/>
            <person name="Li H.R."/>
        </authorList>
    </citation>
    <scope>NUCLEOTIDE SEQUENCE</scope>
    <source>
        <strain evidence="10">A5-74</strain>
    </source>
</reference>
<keyword evidence="6 7" id="KW-0472">Membrane</keyword>
<feature type="transmembrane region" description="Helical" evidence="7">
    <location>
        <begin position="210"/>
        <end position="229"/>
    </location>
</feature>
<proteinExistence type="inferred from homology"/>
<feature type="transmembrane region" description="Helical" evidence="7">
    <location>
        <begin position="28"/>
        <end position="49"/>
    </location>
</feature>
<comment type="subcellular location">
    <subcellularLocation>
        <location evidence="1 7">Cell membrane</location>
        <topology evidence="1 7">Multi-pass membrane protein</topology>
    </subcellularLocation>
</comment>